<evidence type="ECO:0000256" key="2">
    <source>
        <dbReference type="ARBA" id="ARBA00022692"/>
    </source>
</evidence>
<sequence length="119" mass="12868">MRYLRYLILGVIALALVVVAIANRAPVVVNALPADLAALTGFSWSVELPLFLVIFGGVVAGILIGFVWEWLREHKHRAAAATRAREVMRLRAEAVQAGVSQKTPADEIVALIDTPRKAG</sequence>
<organism evidence="7 8">
    <name type="scientific">Ruixingdingia sedimenti</name>
    <dbReference type="NCBI Taxonomy" id="3073604"/>
    <lineage>
        <taxon>Bacteria</taxon>
        <taxon>Pseudomonadati</taxon>
        <taxon>Pseudomonadota</taxon>
        <taxon>Alphaproteobacteria</taxon>
        <taxon>Rhodobacterales</taxon>
        <taxon>Paracoccaceae</taxon>
        <taxon>Ruixingdingia</taxon>
    </lineage>
</organism>
<gene>
    <name evidence="7" type="ORF">RGD00_11955</name>
</gene>
<evidence type="ECO:0000256" key="3">
    <source>
        <dbReference type="ARBA" id="ARBA00022989"/>
    </source>
</evidence>
<evidence type="ECO:0000313" key="8">
    <source>
        <dbReference type="Proteomes" id="UP001247754"/>
    </source>
</evidence>
<dbReference type="InterPro" id="IPR010445">
    <property type="entry name" value="LapA_dom"/>
</dbReference>
<dbReference type="Pfam" id="PF06305">
    <property type="entry name" value="LapA_dom"/>
    <property type="match status" value="1"/>
</dbReference>
<evidence type="ECO:0000256" key="5">
    <source>
        <dbReference type="SAM" id="Phobius"/>
    </source>
</evidence>
<evidence type="ECO:0000256" key="4">
    <source>
        <dbReference type="ARBA" id="ARBA00023136"/>
    </source>
</evidence>
<reference evidence="7 8" key="1">
    <citation type="submission" date="2023-09" db="EMBL/GenBank/DDBJ databases">
        <title>Xinfangfangia sedmenti sp. nov., isolated the sedment.</title>
        <authorList>
            <person name="Xu L."/>
        </authorList>
    </citation>
    <scope>NUCLEOTIDE SEQUENCE [LARGE SCALE GENOMIC DNA]</scope>
    <source>
        <strain evidence="7 8">LG-4</strain>
    </source>
</reference>
<comment type="caution">
    <text evidence="7">The sequence shown here is derived from an EMBL/GenBank/DDBJ whole genome shotgun (WGS) entry which is preliminary data.</text>
</comment>
<evidence type="ECO:0000256" key="1">
    <source>
        <dbReference type="ARBA" id="ARBA00022475"/>
    </source>
</evidence>
<keyword evidence="4 5" id="KW-0472">Membrane</keyword>
<keyword evidence="1" id="KW-1003">Cell membrane</keyword>
<dbReference type="EMBL" id="JAVKPH010000012">
    <property type="protein sequence ID" value="MDR5653323.1"/>
    <property type="molecule type" value="Genomic_DNA"/>
</dbReference>
<feature type="domain" description="Lipopolysaccharide assembly protein A" evidence="6">
    <location>
        <begin position="42"/>
        <end position="93"/>
    </location>
</feature>
<name>A0ABU1F9R1_9RHOB</name>
<dbReference type="RefSeq" id="WP_310457561.1">
    <property type="nucleotide sequence ID" value="NZ_JAVKPH010000012.1"/>
</dbReference>
<accession>A0ABU1F9R1</accession>
<keyword evidence="2 5" id="KW-0812">Transmembrane</keyword>
<feature type="transmembrane region" description="Helical" evidence="5">
    <location>
        <begin position="48"/>
        <end position="68"/>
    </location>
</feature>
<dbReference type="Proteomes" id="UP001247754">
    <property type="component" value="Unassembled WGS sequence"/>
</dbReference>
<keyword evidence="8" id="KW-1185">Reference proteome</keyword>
<evidence type="ECO:0000313" key="7">
    <source>
        <dbReference type="EMBL" id="MDR5653323.1"/>
    </source>
</evidence>
<keyword evidence="3 5" id="KW-1133">Transmembrane helix</keyword>
<proteinExistence type="predicted"/>
<protein>
    <submittedName>
        <fullName evidence="7">Lipopolysaccharide assembly protein LapA domain-containing protein</fullName>
    </submittedName>
</protein>
<evidence type="ECO:0000259" key="6">
    <source>
        <dbReference type="Pfam" id="PF06305"/>
    </source>
</evidence>